<gene>
    <name evidence="1" type="ORF">OJ996_21950</name>
</gene>
<dbReference type="RefSeq" id="WP_264515838.1">
    <property type="nucleotide sequence ID" value="NZ_JAPDDR010000013.1"/>
</dbReference>
<dbReference type="EMBL" id="JAPDDR010000013">
    <property type="protein sequence ID" value="MCW1916268.1"/>
    <property type="molecule type" value="Genomic_DNA"/>
</dbReference>
<organism evidence="1 2">
    <name type="scientific">Luteolibacter rhizosphaerae</name>
    <dbReference type="NCBI Taxonomy" id="2989719"/>
    <lineage>
        <taxon>Bacteria</taxon>
        <taxon>Pseudomonadati</taxon>
        <taxon>Verrucomicrobiota</taxon>
        <taxon>Verrucomicrobiia</taxon>
        <taxon>Verrucomicrobiales</taxon>
        <taxon>Verrucomicrobiaceae</taxon>
        <taxon>Luteolibacter</taxon>
    </lineage>
</organism>
<proteinExistence type="predicted"/>
<accession>A0ABT3G8U4</accession>
<name>A0ABT3G8U4_9BACT</name>
<protein>
    <recommendedName>
        <fullName evidence="3">DUF551 domain-containing protein</fullName>
    </recommendedName>
</protein>
<sequence>MNVEIATCPTRGGWYWWRQHEFDTWKVVEVRSDHGALYCATDDDMDYQSGDDPEAPFTGDWWAMRIEPPPDPAAG</sequence>
<reference evidence="1" key="1">
    <citation type="submission" date="2022-10" db="EMBL/GenBank/DDBJ databases">
        <title>Luteolibacter sp. GHJ8, whole genome shotgun sequencing project.</title>
        <authorList>
            <person name="Zhao G."/>
            <person name="Shen L."/>
        </authorList>
    </citation>
    <scope>NUCLEOTIDE SEQUENCE</scope>
    <source>
        <strain evidence="1">GHJ8</strain>
    </source>
</reference>
<evidence type="ECO:0000313" key="2">
    <source>
        <dbReference type="Proteomes" id="UP001165653"/>
    </source>
</evidence>
<keyword evidence="2" id="KW-1185">Reference proteome</keyword>
<comment type="caution">
    <text evidence="1">The sequence shown here is derived from an EMBL/GenBank/DDBJ whole genome shotgun (WGS) entry which is preliminary data.</text>
</comment>
<evidence type="ECO:0000313" key="1">
    <source>
        <dbReference type="EMBL" id="MCW1916268.1"/>
    </source>
</evidence>
<evidence type="ECO:0008006" key="3">
    <source>
        <dbReference type="Google" id="ProtNLM"/>
    </source>
</evidence>
<dbReference type="Proteomes" id="UP001165653">
    <property type="component" value="Unassembled WGS sequence"/>
</dbReference>